<dbReference type="RefSeq" id="WP_213467889.1">
    <property type="nucleotide sequence ID" value="NZ_AP022322.1"/>
</dbReference>
<keyword evidence="2" id="KW-0472">Membrane</keyword>
<feature type="transmembrane region" description="Helical" evidence="2">
    <location>
        <begin position="7"/>
        <end position="24"/>
    </location>
</feature>
<evidence type="ECO:0000313" key="3">
    <source>
        <dbReference type="EMBL" id="BBU36243.1"/>
    </source>
</evidence>
<evidence type="ECO:0000313" key="4">
    <source>
        <dbReference type="Proteomes" id="UP000679260"/>
    </source>
</evidence>
<reference evidence="3 4" key="1">
    <citation type="submission" date="2020-01" db="EMBL/GenBank/DDBJ databases">
        <title>Veillonella burapaensis sp. nov., anaerobic, Gram-stain-negative coccus isolated from saliva of a Thai child.</title>
        <authorList>
            <person name="Mashima I."/>
            <person name="Theodorea C."/>
            <person name="Nakazawa F."/>
            <person name="Thaweboon B."/>
            <person name="Thaweboon S."/>
            <person name="Tamai R."/>
            <person name="Kiyoura Y."/>
        </authorList>
    </citation>
    <scope>NUCLEOTIDE SEQUENCE [LARGE SCALE GENOMIC DNA]</scope>
    <source>
        <strain evidence="3 4">S12025-13</strain>
    </source>
</reference>
<keyword evidence="4" id="KW-1185">Reference proteome</keyword>
<keyword evidence="1" id="KW-0175">Coiled coil</keyword>
<dbReference type="EMBL" id="AP022322">
    <property type="protein sequence ID" value="BBU36243.1"/>
    <property type="molecule type" value="Genomic_DNA"/>
</dbReference>
<accession>A0ABN5XU72</accession>
<keyword evidence="2" id="KW-1133">Transmembrane helix</keyword>
<proteinExistence type="predicted"/>
<protein>
    <submittedName>
        <fullName evidence="3">Uncharacterized protein</fullName>
    </submittedName>
</protein>
<evidence type="ECO:0000256" key="2">
    <source>
        <dbReference type="SAM" id="Phobius"/>
    </source>
</evidence>
<dbReference type="Proteomes" id="UP000679260">
    <property type="component" value="Chromosome"/>
</dbReference>
<sequence length="656" mass="78334">MYHLGDKIALIIFLIFLIIIIVNIKGRDINLKLDSKNEPNNKEKDKNRYTSQKLENNLQYYRENTKIDKKNLENKSQNYKESTRIHKEYKESIKKNKELIKKNKMLYNTIRTLCLNDNDFMELDAIARIVQNKEDLQTIKCVNDRKSVIITDVDECYKQLKIENKELKKLEQKLRTVRKYDELLKYFECNSNFNSKEKRLSFYNQNVDITLKDGKKLDSYDKIKICVRQAILHNLSNAKKIRILTDKNNFKDSIGDNYIDDQFPFQNIKSSSYTIDKYDDRDDYVPNWSDDEDLDDNMIHFDAESEVGVMYDDRYENYNSDCSNRNYEYYKSDVINLNLPDFMNFRYPRLNILVYNNSRTYQVPKILAFLSFQWVLNNLDFINVTEDKSFINYLKGLSDSCVINKGYDSGYYQGIGEKKATYFCPIGISFCNNIEYYDFEKTITKSLEEVCNLLVELNDFQLSEEARWDALNKKKALLFNRMYENLNLTTETHKKTSSVGYKCSNILYQNAKDFFYQLYRNSSIFTDIKSLNIKEFYEYNDMCMIIFNNTYISDMLAAVILYKKDLSINFCYLRKLDLDAADEFMYINICNQINRSEGWITYEVFDKDDLLYLMVFGNPIYYNFNEKLEKNLPVEIANEFKKFYTERTSYISDYIY</sequence>
<keyword evidence="2" id="KW-0812">Transmembrane</keyword>
<name>A0ABN5XU72_9FIRM</name>
<organism evidence="3 4">
    <name type="scientific">Veillonella orientalis</name>
    <dbReference type="NCBI Taxonomy" id="2682455"/>
    <lineage>
        <taxon>Bacteria</taxon>
        <taxon>Bacillati</taxon>
        <taxon>Bacillota</taxon>
        <taxon>Negativicutes</taxon>
        <taxon>Veillonellales</taxon>
        <taxon>Veillonellaceae</taxon>
        <taxon>Veillonella</taxon>
    </lineage>
</organism>
<gene>
    <name evidence="3" type="ORF">VEIS1202513_07640</name>
</gene>
<evidence type="ECO:0000256" key="1">
    <source>
        <dbReference type="SAM" id="Coils"/>
    </source>
</evidence>
<feature type="coiled-coil region" evidence="1">
    <location>
        <begin position="153"/>
        <end position="180"/>
    </location>
</feature>